<dbReference type="Gene3D" id="3.40.640.10">
    <property type="entry name" value="Type I PLP-dependent aspartate aminotransferase-like (Major domain)"/>
    <property type="match status" value="1"/>
</dbReference>
<dbReference type="RefSeq" id="WP_077719063.1">
    <property type="nucleotide sequence ID" value="NZ_CP019699.1"/>
</dbReference>
<dbReference type="Gene3D" id="3.90.1150.10">
    <property type="entry name" value="Aspartate Aminotransferase, domain 1"/>
    <property type="match status" value="1"/>
</dbReference>
<dbReference type="OrthoDB" id="9808002at2"/>
<sequence length="377" mass="40274">MAVYLDHAATTPVHPDVREAMLPFLGSEFGNPSSIHRFGRDVRSAIDEARDAVATGLNTEAKRIVFTSGGTEADNLAVIGAAVANRDKGQHVITTAVEHHAVLEACHYLEEIGFNLTYVPVDETGLVHVQTIQEAITDETTLISVMFGNNEVGTVQPIAEIGRLAREHGIILHTDAVQAFGVVPIDVSALPVDLLSVSAHKINGPKGVGALYVRQDVPFTPRLFGGSQERKRRPGTENVPGIVGFGKAVEIVQNELGDKSKTLFKLRQAMVDVWEASGIEFVINGNTHACLPHILNVSFIGVDTESMLMNLDLEGVACSSGSACTAGSLEVSHVLKAMQLPEDVTASAVRFSFGLGNTVEEVQSAAETAVKIAKRLR</sequence>
<dbReference type="EC" id="2.8.1.7" evidence="3"/>
<evidence type="ECO:0000256" key="5">
    <source>
        <dbReference type="ARBA" id="ARBA00022723"/>
    </source>
</evidence>
<proteinExistence type="inferred from homology"/>
<dbReference type="Proteomes" id="UP000188603">
    <property type="component" value="Chromosome"/>
</dbReference>
<reference evidence="12 13" key="1">
    <citation type="journal article" date="2015" name="Int. J. Syst. Evol. Microbiol.">
        <title>Novibacillus thermophilus gen. nov., sp. nov., a Gram-staining-negative and moderately thermophilic member of the family Thermoactinomycetaceae.</title>
        <authorList>
            <person name="Yang G."/>
            <person name="Chen J."/>
            <person name="Zhou S."/>
        </authorList>
    </citation>
    <scope>NUCLEOTIDE SEQUENCE [LARGE SCALE GENOMIC DNA]</scope>
    <source>
        <strain evidence="12 13">SG-1</strain>
    </source>
</reference>
<organism evidence="12 13">
    <name type="scientific">Novibacillus thermophilus</name>
    <dbReference type="NCBI Taxonomy" id="1471761"/>
    <lineage>
        <taxon>Bacteria</taxon>
        <taxon>Bacillati</taxon>
        <taxon>Bacillota</taxon>
        <taxon>Bacilli</taxon>
        <taxon>Bacillales</taxon>
        <taxon>Thermoactinomycetaceae</taxon>
        <taxon>Novibacillus</taxon>
    </lineage>
</organism>
<keyword evidence="13" id="KW-1185">Reference proteome</keyword>
<dbReference type="PROSITE" id="PS00595">
    <property type="entry name" value="AA_TRANSFER_CLASS_5"/>
    <property type="match status" value="1"/>
</dbReference>
<comment type="cofactor">
    <cofactor evidence="1 10">
        <name>pyridoxal 5'-phosphate</name>
        <dbReference type="ChEBI" id="CHEBI:597326"/>
    </cofactor>
</comment>
<dbReference type="Pfam" id="PF00266">
    <property type="entry name" value="Aminotran_5"/>
    <property type="match status" value="1"/>
</dbReference>
<feature type="domain" description="Aminotransferase class V" evidence="11">
    <location>
        <begin position="3"/>
        <end position="363"/>
    </location>
</feature>
<dbReference type="InterPro" id="IPR016454">
    <property type="entry name" value="Cysteine_dSase"/>
</dbReference>
<evidence type="ECO:0000256" key="9">
    <source>
        <dbReference type="ARBA" id="ARBA00050776"/>
    </source>
</evidence>
<keyword evidence="8" id="KW-0411">Iron-sulfur</keyword>
<evidence type="ECO:0000256" key="4">
    <source>
        <dbReference type="ARBA" id="ARBA00022679"/>
    </source>
</evidence>
<gene>
    <name evidence="12" type="ORF">B0W44_05085</name>
</gene>
<evidence type="ECO:0000259" key="11">
    <source>
        <dbReference type="Pfam" id="PF00266"/>
    </source>
</evidence>
<evidence type="ECO:0000256" key="10">
    <source>
        <dbReference type="RuleBase" id="RU004504"/>
    </source>
</evidence>
<dbReference type="FunFam" id="3.40.640.10:FF:000084">
    <property type="entry name" value="IscS-like cysteine desulfurase"/>
    <property type="match status" value="1"/>
</dbReference>
<evidence type="ECO:0000256" key="6">
    <source>
        <dbReference type="ARBA" id="ARBA00022898"/>
    </source>
</evidence>
<evidence type="ECO:0000256" key="3">
    <source>
        <dbReference type="ARBA" id="ARBA00012239"/>
    </source>
</evidence>
<evidence type="ECO:0000256" key="1">
    <source>
        <dbReference type="ARBA" id="ARBA00001933"/>
    </source>
</evidence>
<name>A0A1U9K5E3_9BACL</name>
<dbReference type="InterPro" id="IPR000192">
    <property type="entry name" value="Aminotrans_V_dom"/>
</dbReference>
<keyword evidence="4" id="KW-0808">Transferase</keyword>
<keyword evidence="6" id="KW-0663">Pyridoxal phosphate</keyword>
<dbReference type="GO" id="GO:0051536">
    <property type="term" value="F:iron-sulfur cluster binding"/>
    <property type="evidence" value="ECO:0007669"/>
    <property type="project" value="UniProtKB-KW"/>
</dbReference>
<protein>
    <recommendedName>
        <fullName evidence="3">cysteine desulfurase</fullName>
        <ecNumber evidence="3">2.8.1.7</ecNumber>
    </recommendedName>
</protein>
<evidence type="ECO:0000256" key="2">
    <source>
        <dbReference type="ARBA" id="ARBA00006490"/>
    </source>
</evidence>
<comment type="catalytic activity">
    <reaction evidence="9">
        <text>(sulfur carrier)-H + L-cysteine = (sulfur carrier)-SH + L-alanine</text>
        <dbReference type="Rhea" id="RHEA:43892"/>
        <dbReference type="Rhea" id="RHEA-COMP:14737"/>
        <dbReference type="Rhea" id="RHEA-COMP:14739"/>
        <dbReference type="ChEBI" id="CHEBI:29917"/>
        <dbReference type="ChEBI" id="CHEBI:35235"/>
        <dbReference type="ChEBI" id="CHEBI:57972"/>
        <dbReference type="ChEBI" id="CHEBI:64428"/>
        <dbReference type="EC" id="2.8.1.7"/>
    </reaction>
</comment>
<dbReference type="GO" id="GO:0031071">
    <property type="term" value="F:cysteine desulfurase activity"/>
    <property type="evidence" value="ECO:0007669"/>
    <property type="project" value="UniProtKB-EC"/>
</dbReference>
<dbReference type="InterPro" id="IPR015422">
    <property type="entry name" value="PyrdxlP-dep_Trfase_small"/>
</dbReference>
<keyword evidence="5" id="KW-0479">Metal-binding</keyword>
<dbReference type="InterPro" id="IPR015424">
    <property type="entry name" value="PyrdxlP-dep_Trfase"/>
</dbReference>
<dbReference type="AlphaFoldDB" id="A0A1U9K5E3"/>
<comment type="similarity">
    <text evidence="2">Belongs to the class-V pyridoxal-phosphate-dependent aminotransferase family. NifS/IscS subfamily.</text>
</comment>
<evidence type="ECO:0000313" key="12">
    <source>
        <dbReference type="EMBL" id="AQS55246.1"/>
    </source>
</evidence>
<accession>A0A1U9K5E3</accession>
<dbReference type="KEGG" id="ntr:B0W44_05085"/>
<dbReference type="InterPro" id="IPR020578">
    <property type="entry name" value="Aminotrans_V_PyrdxlP_BS"/>
</dbReference>
<dbReference type="InterPro" id="IPR015421">
    <property type="entry name" value="PyrdxlP-dep_Trfase_major"/>
</dbReference>
<dbReference type="NCBIfam" id="NF002806">
    <property type="entry name" value="PRK02948.1"/>
    <property type="match status" value="1"/>
</dbReference>
<keyword evidence="7" id="KW-0408">Iron</keyword>
<dbReference type="PANTHER" id="PTHR11601:SF34">
    <property type="entry name" value="CYSTEINE DESULFURASE"/>
    <property type="match status" value="1"/>
</dbReference>
<dbReference type="STRING" id="1471761.B0W44_05085"/>
<evidence type="ECO:0000313" key="13">
    <source>
        <dbReference type="Proteomes" id="UP000188603"/>
    </source>
</evidence>
<dbReference type="Gene3D" id="1.10.260.50">
    <property type="match status" value="1"/>
</dbReference>
<dbReference type="GO" id="GO:0046872">
    <property type="term" value="F:metal ion binding"/>
    <property type="evidence" value="ECO:0007669"/>
    <property type="project" value="UniProtKB-KW"/>
</dbReference>
<dbReference type="PANTHER" id="PTHR11601">
    <property type="entry name" value="CYSTEINE DESULFURYLASE FAMILY MEMBER"/>
    <property type="match status" value="1"/>
</dbReference>
<evidence type="ECO:0000256" key="8">
    <source>
        <dbReference type="ARBA" id="ARBA00023014"/>
    </source>
</evidence>
<dbReference type="PIRSF" id="PIRSF005572">
    <property type="entry name" value="NifS"/>
    <property type="match status" value="1"/>
</dbReference>
<dbReference type="EMBL" id="CP019699">
    <property type="protein sequence ID" value="AQS55246.1"/>
    <property type="molecule type" value="Genomic_DNA"/>
</dbReference>
<evidence type="ECO:0000256" key="7">
    <source>
        <dbReference type="ARBA" id="ARBA00023004"/>
    </source>
</evidence>
<dbReference type="SUPFAM" id="SSF53383">
    <property type="entry name" value="PLP-dependent transferases"/>
    <property type="match status" value="1"/>
</dbReference>